<dbReference type="EMBL" id="UGTP01000001">
    <property type="protein sequence ID" value="SUC12461.1"/>
    <property type="molecule type" value="Genomic_DNA"/>
</dbReference>
<evidence type="ECO:0000313" key="1">
    <source>
        <dbReference type="EMBL" id="SUC12461.1"/>
    </source>
</evidence>
<dbReference type="OrthoDB" id="1077536at2"/>
<sequence>MDPEELIEKLDWLFKSPLSSNRYNTQEFKEEQFRFFENYVHFLQDNGFTTRILLKKGEKATNESQIKVGDLTPEGLKFYAFGVRKWREKYDRAKDKIRAINDFAFIEKKLKQFREQETK</sequence>
<reference evidence="1 2" key="1">
    <citation type="submission" date="2018-06" db="EMBL/GenBank/DDBJ databases">
        <authorList>
            <consortium name="Pathogen Informatics"/>
            <person name="Doyle S."/>
        </authorList>
    </citation>
    <scope>NUCLEOTIDE SEQUENCE [LARGE SCALE GENOMIC DNA]</scope>
    <source>
        <strain evidence="1 2">NCTC13043</strain>
    </source>
</reference>
<dbReference type="AlphaFoldDB" id="A0A379F1F0"/>
<dbReference type="RefSeq" id="WP_115083258.1">
    <property type="nucleotide sequence ID" value="NZ_CAMSPR010000003.1"/>
</dbReference>
<dbReference type="Proteomes" id="UP000254235">
    <property type="component" value="Unassembled WGS sequence"/>
</dbReference>
<evidence type="ECO:0008006" key="3">
    <source>
        <dbReference type="Google" id="ProtNLM"/>
    </source>
</evidence>
<organism evidence="1 2">
    <name type="scientific">Prevotella pallens</name>
    <dbReference type="NCBI Taxonomy" id="60133"/>
    <lineage>
        <taxon>Bacteria</taxon>
        <taxon>Pseudomonadati</taxon>
        <taxon>Bacteroidota</taxon>
        <taxon>Bacteroidia</taxon>
        <taxon>Bacteroidales</taxon>
        <taxon>Prevotellaceae</taxon>
        <taxon>Prevotella</taxon>
    </lineage>
</organism>
<evidence type="ECO:0000313" key="2">
    <source>
        <dbReference type="Proteomes" id="UP000254235"/>
    </source>
</evidence>
<dbReference type="GeneID" id="78570762"/>
<proteinExistence type="predicted"/>
<gene>
    <name evidence="1" type="ORF">NCTC13043_01066</name>
</gene>
<protein>
    <recommendedName>
        <fullName evidence="3">Cyclopropane-fatty-acyl-phospholipid synthase</fullName>
    </recommendedName>
</protein>
<accession>A0A379F1F0</accession>
<name>A0A379F1F0_9BACT</name>